<accession>A0A5J4X934</accession>
<dbReference type="AlphaFoldDB" id="A0A5J4X934"/>
<reference evidence="1 2" key="1">
    <citation type="submission" date="2019-03" db="EMBL/GenBank/DDBJ databases">
        <title>Single cell metagenomics reveals metabolic interactions within the superorganism composed of flagellate Streblomastix strix and complex community of Bacteroidetes bacteria on its surface.</title>
        <authorList>
            <person name="Treitli S.C."/>
            <person name="Kolisko M."/>
            <person name="Husnik F."/>
            <person name="Keeling P."/>
            <person name="Hampl V."/>
        </authorList>
    </citation>
    <scope>NUCLEOTIDE SEQUENCE [LARGE SCALE GENOMIC DNA]</scope>
    <source>
        <strain evidence="1">ST1C</strain>
    </source>
</reference>
<gene>
    <name evidence="1" type="ORF">EZS28_001373</name>
</gene>
<dbReference type="EMBL" id="SNRW01000141">
    <property type="protein sequence ID" value="KAA6403095.1"/>
    <property type="molecule type" value="Genomic_DNA"/>
</dbReference>
<name>A0A5J4X934_9EUKA</name>
<comment type="caution">
    <text evidence="1">The sequence shown here is derived from an EMBL/GenBank/DDBJ whole genome shotgun (WGS) entry which is preliminary data.</text>
</comment>
<sequence>MEKLIQIGYAAFQNGNLGEISDTTDDQRIPIFSIRSELDIKTAKDKRDAKRRQEQQQYDDAMGKIRTMKESTFNEGITLENARELLRDFKYQLDDWIIENE</sequence>
<dbReference type="Proteomes" id="UP000324800">
    <property type="component" value="Unassembled WGS sequence"/>
</dbReference>
<evidence type="ECO:0000313" key="1">
    <source>
        <dbReference type="EMBL" id="KAA6403095.1"/>
    </source>
</evidence>
<protein>
    <submittedName>
        <fullName evidence="1">Uncharacterized protein</fullName>
    </submittedName>
</protein>
<evidence type="ECO:0000313" key="2">
    <source>
        <dbReference type="Proteomes" id="UP000324800"/>
    </source>
</evidence>
<organism evidence="1 2">
    <name type="scientific">Streblomastix strix</name>
    <dbReference type="NCBI Taxonomy" id="222440"/>
    <lineage>
        <taxon>Eukaryota</taxon>
        <taxon>Metamonada</taxon>
        <taxon>Preaxostyla</taxon>
        <taxon>Oxymonadida</taxon>
        <taxon>Streblomastigidae</taxon>
        <taxon>Streblomastix</taxon>
    </lineage>
</organism>
<proteinExistence type="predicted"/>